<evidence type="ECO:0000256" key="2">
    <source>
        <dbReference type="SAM" id="SignalP"/>
    </source>
</evidence>
<keyword evidence="4" id="KW-1185">Reference proteome</keyword>
<proteinExistence type="predicted"/>
<keyword evidence="2" id="KW-0732">Signal</keyword>
<dbReference type="EMBL" id="LUTY01000024">
    <property type="protein sequence ID" value="OAD24067.1"/>
    <property type="molecule type" value="Genomic_DNA"/>
</dbReference>
<evidence type="ECO:0000256" key="1">
    <source>
        <dbReference type="SAM" id="MobiDB-lite"/>
    </source>
</evidence>
<protein>
    <submittedName>
        <fullName evidence="3">Secreted protein</fullName>
    </submittedName>
</protein>
<dbReference type="AlphaFoldDB" id="A0A176S7V2"/>
<feature type="compositionally biased region" description="Polar residues" evidence="1">
    <location>
        <begin position="76"/>
        <end position="101"/>
    </location>
</feature>
<feature type="signal peptide" evidence="2">
    <location>
        <begin position="1"/>
        <end position="21"/>
    </location>
</feature>
<dbReference type="Proteomes" id="UP000076962">
    <property type="component" value="Unassembled WGS sequence"/>
</dbReference>
<feature type="chain" id="PRO_5008049034" evidence="2">
    <location>
        <begin position="22"/>
        <end position="174"/>
    </location>
</feature>
<feature type="compositionally biased region" description="Polar residues" evidence="1">
    <location>
        <begin position="58"/>
        <end position="68"/>
    </location>
</feature>
<evidence type="ECO:0000313" key="3">
    <source>
        <dbReference type="EMBL" id="OAD24067.1"/>
    </source>
</evidence>
<sequence>MKMFIILVAAASTIVAGCIHAQQSTEGNTKVYRQGNSTATITQDGASSEITVERDTDSQTIEQRSDGNSAVIKPSTEGNTKVYQQGNSTATITQDGASSEITVERDTDSQTIEQRSDSNSAVIKQSTRKHAAPAETKKASKNRVNYKTRGGIELQTSEKFRRLFLDRLDKSHFD</sequence>
<comment type="caution">
    <text evidence="3">The sequence shown here is derived from an EMBL/GenBank/DDBJ whole genome shotgun (WGS) entry which is preliminary data.</text>
</comment>
<accession>A0A176S7V2</accession>
<dbReference type="PROSITE" id="PS51257">
    <property type="entry name" value="PROKAR_LIPOPROTEIN"/>
    <property type="match status" value="1"/>
</dbReference>
<name>A0A176S7V2_9GAMM</name>
<reference evidence="3 4" key="1">
    <citation type="submission" date="2016-05" db="EMBL/GenBank/DDBJ databases">
        <title>Single-cell genome of chain-forming Candidatus Thiomargarita nelsonii and comparison to other large sulfur-oxidizing bacteria.</title>
        <authorList>
            <person name="Winkel M."/>
            <person name="Salman V."/>
            <person name="Woyke T."/>
            <person name="Schulz-Vogt H."/>
            <person name="Richter M."/>
            <person name="Flood B."/>
            <person name="Bailey J."/>
            <person name="Amann R."/>
            <person name="Mussmann M."/>
        </authorList>
    </citation>
    <scope>NUCLEOTIDE SEQUENCE [LARGE SCALE GENOMIC DNA]</scope>
    <source>
        <strain evidence="3 4">THI036</strain>
    </source>
</reference>
<evidence type="ECO:0000313" key="4">
    <source>
        <dbReference type="Proteomes" id="UP000076962"/>
    </source>
</evidence>
<gene>
    <name evidence="3" type="ORF">THIOM_000082</name>
</gene>
<feature type="compositionally biased region" description="Polar residues" evidence="1">
    <location>
        <begin position="109"/>
        <end position="125"/>
    </location>
</feature>
<feature type="compositionally biased region" description="Polar residues" evidence="1">
    <location>
        <begin position="40"/>
        <end position="50"/>
    </location>
</feature>
<organism evidence="3 4">
    <name type="scientific">Candidatus Thiomargarita nelsonii</name>
    <dbReference type="NCBI Taxonomy" id="1003181"/>
    <lineage>
        <taxon>Bacteria</taxon>
        <taxon>Pseudomonadati</taxon>
        <taxon>Pseudomonadota</taxon>
        <taxon>Gammaproteobacteria</taxon>
        <taxon>Thiotrichales</taxon>
        <taxon>Thiotrichaceae</taxon>
        <taxon>Thiomargarita</taxon>
    </lineage>
</organism>
<feature type="region of interest" description="Disordered" evidence="1">
    <location>
        <begin position="40"/>
        <end position="142"/>
    </location>
</feature>